<dbReference type="Proteomes" id="UP001239445">
    <property type="component" value="Unassembled WGS sequence"/>
</dbReference>
<keyword evidence="1" id="KW-0812">Transmembrane</keyword>
<name>A0AAJ0BDI0_9PEZI</name>
<protein>
    <submittedName>
        <fullName evidence="2">Uncharacterized protein</fullName>
    </submittedName>
</protein>
<keyword evidence="1" id="KW-1133">Transmembrane helix</keyword>
<comment type="caution">
    <text evidence="2">The sequence shown here is derived from an EMBL/GenBank/DDBJ whole genome shotgun (WGS) entry which is preliminary data.</text>
</comment>
<accession>A0AAJ0BDI0</accession>
<dbReference type="EMBL" id="MU839835">
    <property type="protein sequence ID" value="KAK1754777.1"/>
    <property type="molecule type" value="Genomic_DNA"/>
</dbReference>
<feature type="transmembrane region" description="Helical" evidence="1">
    <location>
        <begin position="12"/>
        <end position="32"/>
    </location>
</feature>
<evidence type="ECO:0000313" key="3">
    <source>
        <dbReference type="Proteomes" id="UP001239445"/>
    </source>
</evidence>
<reference evidence="2" key="1">
    <citation type="submission" date="2023-06" db="EMBL/GenBank/DDBJ databases">
        <title>Genome-scale phylogeny and comparative genomics of the fungal order Sordariales.</title>
        <authorList>
            <consortium name="Lawrence Berkeley National Laboratory"/>
            <person name="Hensen N."/>
            <person name="Bonometti L."/>
            <person name="Westerberg I."/>
            <person name="Brannstrom I.O."/>
            <person name="Guillou S."/>
            <person name="Cros-Aarteil S."/>
            <person name="Calhoun S."/>
            <person name="Haridas S."/>
            <person name="Kuo A."/>
            <person name="Mondo S."/>
            <person name="Pangilinan J."/>
            <person name="Riley R."/>
            <person name="Labutti K."/>
            <person name="Andreopoulos B."/>
            <person name="Lipzen A."/>
            <person name="Chen C."/>
            <person name="Yanf M."/>
            <person name="Daum C."/>
            <person name="Ng V."/>
            <person name="Clum A."/>
            <person name="Steindorff A."/>
            <person name="Ohm R."/>
            <person name="Martin F."/>
            <person name="Silar P."/>
            <person name="Natvig D."/>
            <person name="Lalanne C."/>
            <person name="Gautier V."/>
            <person name="Ament-Velasquez S.L."/>
            <person name="Kruys A."/>
            <person name="Hutchinson M.I."/>
            <person name="Powell A.J."/>
            <person name="Barry K."/>
            <person name="Miller A.N."/>
            <person name="Grigoriev I.V."/>
            <person name="Debuchy R."/>
            <person name="Gladieux P."/>
            <person name="Thoren M.H."/>
            <person name="Johannesson H."/>
        </authorList>
    </citation>
    <scope>NUCLEOTIDE SEQUENCE</scope>
    <source>
        <strain evidence="2">PSN4</strain>
    </source>
</reference>
<keyword evidence="3" id="KW-1185">Reference proteome</keyword>
<organism evidence="2 3">
    <name type="scientific">Echria macrotheca</name>
    <dbReference type="NCBI Taxonomy" id="438768"/>
    <lineage>
        <taxon>Eukaryota</taxon>
        <taxon>Fungi</taxon>
        <taxon>Dikarya</taxon>
        <taxon>Ascomycota</taxon>
        <taxon>Pezizomycotina</taxon>
        <taxon>Sordariomycetes</taxon>
        <taxon>Sordariomycetidae</taxon>
        <taxon>Sordariales</taxon>
        <taxon>Schizotheciaceae</taxon>
        <taxon>Echria</taxon>
    </lineage>
</organism>
<evidence type="ECO:0000313" key="2">
    <source>
        <dbReference type="EMBL" id="KAK1754777.1"/>
    </source>
</evidence>
<evidence type="ECO:0000256" key="1">
    <source>
        <dbReference type="SAM" id="Phobius"/>
    </source>
</evidence>
<proteinExistence type="predicted"/>
<dbReference type="AlphaFoldDB" id="A0AAJ0BDI0"/>
<sequence>MFTGSGQGVGEAGGWLHSVLFYTLMIGGYQMSTRFFSMSFSMSLLPWRSREAFSYMASWRCPEGEVTWIGTECSPSSPCSGSFVVLLLIGEGFCLMAWISFERDRAIGREEVMTICVRLWAEARWELSGWLDRSVARDGG</sequence>
<gene>
    <name evidence="2" type="ORF">QBC47DRAFT_226075</name>
</gene>
<feature type="transmembrane region" description="Helical" evidence="1">
    <location>
        <begin position="83"/>
        <end position="101"/>
    </location>
</feature>
<keyword evidence="1" id="KW-0472">Membrane</keyword>